<dbReference type="InterPro" id="IPR036770">
    <property type="entry name" value="Ankyrin_rpt-contain_sf"/>
</dbReference>
<organism evidence="5 6">
    <name type="scientific">Aspergillus brasiliensis</name>
    <dbReference type="NCBI Taxonomy" id="319629"/>
    <lineage>
        <taxon>Eukaryota</taxon>
        <taxon>Fungi</taxon>
        <taxon>Dikarya</taxon>
        <taxon>Ascomycota</taxon>
        <taxon>Pezizomycotina</taxon>
        <taxon>Eurotiomycetes</taxon>
        <taxon>Eurotiomycetidae</taxon>
        <taxon>Eurotiales</taxon>
        <taxon>Aspergillaceae</taxon>
        <taxon>Aspergillus</taxon>
        <taxon>Aspergillus subgen. Circumdati</taxon>
    </lineage>
</organism>
<feature type="repeat" description="ANK" evidence="3">
    <location>
        <begin position="741"/>
        <end position="773"/>
    </location>
</feature>
<feature type="repeat" description="ANK" evidence="3">
    <location>
        <begin position="950"/>
        <end position="982"/>
    </location>
</feature>
<evidence type="ECO:0000259" key="4">
    <source>
        <dbReference type="PROSITE" id="PS50837"/>
    </source>
</evidence>
<sequence>MVEPIGLIGTLIGIVQVCGKLVSVCYDYRMGVRNAPQDISRILDEIASVGSIAQQLVKAVELDDASSFPSLQAMDGDDGTLRRCLAELQDLKASLKLGKASSLRRALAWPLQRADAEKRLQVLATIKSTLQLALAADNTQTMMEVLNLTRSLPSVEKKISGLSESVARSDEKNQIAKLLNQLGGRSQSAKQKQEYQKCAPATGDWLLNTAQYMNWKTYPNEFLWIKGAAGCGKTVLCSRIIKDLQDYCDGGQSSSLCYFFMDASEERGVDINRVYGSLIRQLVHQGATIPRDFMIRRIYGSLSDEQQSIAWKELVQDLLLQFEHSYIVLDGLDECEEYLQDGISGITDFIRKTLKQTKGQRHLIAFGRNLEQLRNAFEGLKTSTVTIDESSVDLDMQTALRHELSQQARFARWPISLKKEIEQSLLAHANGSFRWVDCQLQTLRRCATPQAVQKALKELPKSLEEHYTMTIDQIDESNRMSVKNLLRWVAFALRPLSLDEVTSAIAINVDSEETPFFDEDLVLLDPESFFDSCSSLVSTYCSGDETSGTEDVYVKLAHFTVREFLASDLILRGSCSDFFMDVSLSHAVLANCSLAYFHHAVQSAAGDLWIYHPLAHYTGNFWYMHKELSQGAWQYTELESILLDLFDEDGPYFRLWSKVANVDRPWLRDESSDTNDYTALYYASYCGLTRVVKALLGKGASPNISGGLYHRPLQAAACMGHLEIVHLLIEANAEVNAKGGALSTALGAAAAHGHLDVAVTLLKAGAKVNFPNPWKSSGQRSDPLFLAVARGHLPVCEALLNYGAEDYHHMKGKPPSALVVAVRSGRLDIVKTLLGCERITAAMKHGNSALIRPVQSGITAAQYQAAAGGHIDILRELLAHGITKDEALRYAARAGDEKLVRQYLDEGLSVDSHAEVSDHPIALQSAIEGGHTAIVHELLSRGADPNLDSDYSTPLRAAVGAGNLELARVLINAGARVDAHMALRSALSQKRKDLVDLLLQNEADTHRGLRDAVQGADLWAFQLLIDRGANIHRQEPDDKTSMLGAAAWGGSVPIVTHLLDNGLQDQLNPGPEDTPPLLDAVAANRPLIVELLIQRGADINAYPQAADERRFTGAHSSPDGCRWWPPDPLCETALTLAAKANNRDIAELLMRYGAMVTPTSPDTVGTPLLYAVRERNSDLIRSLLDRGADPNQRGTIVKKGKPSFPLLIAAENGNPEIIDLLLKAGSKLDDQNSEGFSALHVAAACRTSDALKLLLHKHGANMNARLLNGSLPIHSAASKGTSENLAILLDAGADINAINDNGRTPLHWAADNGNWETIEALLDRGARADVKSQDDGANTAVDMAYLAKRESIWASRTFSADWGDERIEKLLQRLKDASG</sequence>
<dbReference type="PROSITE" id="PS50088">
    <property type="entry name" value="ANK_REPEAT"/>
    <property type="match status" value="11"/>
</dbReference>
<feature type="repeat" description="ANK" evidence="3">
    <location>
        <begin position="1301"/>
        <end position="1333"/>
    </location>
</feature>
<keyword evidence="1" id="KW-0677">Repeat</keyword>
<dbReference type="Pfam" id="PF22939">
    <property type="entry name" value="WHD_GPIID"/>
    <property type="match status" value="1"/>
</dbReference>
<dbReference type="Pfam" id="PF24883">
    <property type="entry name" value="NPHP3_N"/>
    <property type="match status" value="1"/>
</dbReference>
<gene>
    <name evidence="5" type="ORF">AbraCBS73388_009815</name>
</gene>
<feature type="repeat" description="ANK" evidence="3">
    <location>
        <begin position="1268"/>
        <end position="1300"/>
    </location>
</feature>
<comment type="caution">
    <text evidence="5">The sequence shown here is derived from an EMBL/GenBank/DDBJ whole genome shotgun (WGS) entry which is preliminary data.</text>
</comment>
<name>A0A9W6DNU0_9EURO</name>
<dbReference type="Pfam" id="PF00023">
    <property type="entry name" value="Ank"/>
    <property type="match status" value="2"/>
</dbReference>
<feature type="domain" description="NACHT" evidence="4">
    <location>
        <begin position="221"/>
        <end position="334"/>
    </location>
</feature>
<dbReference type="PANTHER" id="PTHR24198">
    <property type="entry name" value="ANKYRIN REPEAT AND PROTEIN KINASE DOMAIN-CONTAINING PROTEIN"/>
    <property type="match status" value="1"/>
</dbReference>
<feature type="repeat" description="ANK" evidence="3">
    <location>
        <begin position="1234"/>
        <end position="1267"/>
    </location>
</feature>
<feature type="repeat" description="ANK" evidence="3">
    <location>
        <begin position="918"/>
        <end position="950"/>
    </location>
</feature>
<keyword evidence="2 3" id="KW-0040">ANK repeat</keyword>
<evidence type="ECO:0000256" key="2">
    <source>
        <dbReference type="ARBA" id="ARBA00023043"/>
    </source>
</evidence>
<dbReference type="Pfam" id="PF13637">
    <property type="entry name" value="Ank_4"/>
    <property type="match status" value="1"/>
</dbReference>
<dbReference type="EMBL" id="BROQ01000067">
    <property type="protein sequence ID" value="GKZ23448.1"/>
    <property type="molecule type" value="Genomic_DNA"/>
</dbReference>
<accession>A0A9W6DNU0</accession>
<dbReference type="Gene3D" id="3.40.50.300">
    <property type="entry name" value="P-loop containing nucleotide triphosphate hydrolases"/>
    <property type="match status" value="1"/>
</dbReference>
<dbReference type="PROSITE" id="PS50837">
    <property type="entry name" value="NACHT"/>
    <property type="match status" value="1"/>
</dbReference>
<dbReference type="Gene3D" id="1.25.40.20">
    <property type="entry name" value="Ankyrin repeat-containing domain"/>
    <property type="match status" value="5"/>
</dbReference>
<protein>
    <recommendedName>
        <fullName evidence="4">NACHT domain-containing protein</fullName>
    </recommendedName>
</protein>
<feature type="repeat" description="ANK" evidence="3">
    <location>
        <begin position="675"/>
        <end position="707"/>
    </location>
</feature>
<feature type="repeat" description="ANK" evidence="3">
    <location>
        <begin position="1201"/>
        <end position="1233"/>
    </location>
</feature>
<evidence type="ECO:0000313" key="6">
    <source>
        <dbReference type="Proteomes" id="UP001143548"/>
    </source>
</evidence>
<evidence type="ECO:0000313" key="5">
    <source>
        <dbReference type="EMBL" id="GKZ23448.1"/>
    </source>
</evidence>
<dbReference type="InterPro" id="IPR002110">
    <property type="entry name" value="Ankyrin_rpt"/>
</dbReference>
<dbReference type="SUPFAM" id="SSF48403">
    <property type="entry name" value="Ankyrin repeat"/>
    <property type="match status" value="3"/>
</dbReference>
<feature type="repeat" description="ANK" evidence="3">
    <location>
        <begin position="1163"/>
        <end position="1195"/>
    </location>
</feature>
<feature type="repeat" description="ANK" evidence="3">
    <location>
        <begin position="1072"/>
        <end position="1104"/>
    </location>
</feature>
<dbReference type="Proteomes" id="UP001143548">
    <property type="component" value="Unassembled WGS sequence"/>
</dbReference>
<dbReference type="SMART" id="SM00248">
    <property type="entry name" value="ANK"/>
    <property type="match status" value="16"/>
</dbReference>
<proteinExistence type="predicted"/>
<evidence type="ECO:0000256" key="3">
    <source>
        <dbReference type="PROSITE-ProRule" id="PRU00023"/>
    </source>
</evidence>
<evidence type="ECO:0000256" key="1">
    <source>
        <dbReference type="ARBA" id="ARBA00022737"/>
    </source>
</evidence>
<dbReference type="SUPFAM" id="SSF52540">
    <property type="entry name" value="P-loop containing nucleoside triphosphate hydrolases"/>
    <property type="match status" value="1"/>
</dbReference>
<dbReference type="InterPro" id="IPR056884">
    <property type="entry name" value="NPHP3-like_N"/>
</dbReference>
<dbReference type="InterPro" id="IPR054471">
    <property type="entry name" value="GPIID_WHD"/>
</dbReference>
<reference evidence="5" key="1">
    <citation type="submission" date="2022-07" db="EMBL/GenBank/DDBJ databases">
        <title>Taxonomy of Aspergillus series Nigri: significant species reduction supported by multi-species coalescent approaches.</title>
        <authorList>
            <person name="Bian C."/>
            <person name="Kusuya Y."/>
            <person name="Sklenar F."/>
            <person name="D'hooge E."/>
            <person name="Yaguchi T."/>
            <person name="Takahashi H."/>
            <person name="Hubka V."/>
        </authorList>
    </citation>
    <scope>NUCLEOTIDE SEQUENCE</scope>
    <source>
        <strain evidence="5">CBS 733.88</strain>
    </source>
</reference>
<dbReference type="InterPro" id="IPR007111">
    <property type="entry name" value="NACHT_NTPase"/>
</dbReference>
<dbReference type="Pfam" id="PF12796">
    <property type="entry name" value="Ank_2"/>
    <property type="match status" value="5"/>
</dbReference>
<dbReference type="InterPro" id="IPR027417">
    <property type="entry name" value="P-loop_NTPase"/>
</dbReference>
<feature type="repeat" description="ANK" evidence="3">
    <location>
        <begin position="712"/>
        <end position="740"/>
    </location>
</feature>
<dbReference type="PROSITE" id="PS50297">
    <property type="entry name" value="ANK_REP_REGION"/>
    <property type="match status" value="8"/>
</dbReference>
<dbReference type="PANTHER" id="PTHR24198:SF165">
    <property type="entry name" value="ANKYRIN REPEAT-CONTAINING PROTEIN-RELATED"/>
    <property type="match status" value="1"/>
</dbReference>